<proteinExistence type="predicted"/>
<reference evidence="1" key="1">
    <citation type="journal article" date="2022" name="Int. J. Mol. Sci.">
        <title>Draft Genome of Tanacetum Coccineum: Genomic Comparison of Closely Related Tanacetum-Family Plants.</title>
        <authorList>
            <person name="Yamashiro T."/>
            <person name="Shiraishi A."/>
            <person name="Nakayama K."/>
            <person name="Satake H."/>
        </authorList>
    </citation>
    <scope>NUCLEOTIDE SEQUENCE</scope>
</reference>
<evidence type="ECO:0000313" key="2">
    <source>
        <dbReference type="Proteomes" id="UP001151760"/>
    </source>
</evidence>
<dbReference type="Proteomes" id="UP001151760">
    <property type="component" value="Unassembled WGS sequence"/>
</dbReference>
<evidence type="ECO:0000313" key="1">
    <source>
        <dbReference type="EMBL" id="GJT05907.1"/>
    </source>
</evidence>
<keyword evidence="2" id="KW-1185">Reference proteome</keyword>
<accession>A0ABQ5AWC4</accession>
<comment type="caution">
    <text evidence="1">The sequence shown here is derived from an EMBL/GenBank/DDBJ whole genome shotgun (WGS) entry which is preliminary data.</text>
</comment>
<protein>
    <submittedName>
        <fullName evidence="1">Uncharacterized protein</fullName>
    </submittedName>
</protein>
<reference evidence="1" key="2">
    <citation type="submission" date="2022-01" db="EMBL/GenBank/DDBJ databases">
        <authorList>
            <person name="Yamashiro T."/>
            <person name="Shiraishi A."/>
            <person name="Satake H."/>
            <person name="Nakayama K."/>
        </authorList>
    </citation>
    <scope>NUCLEOTIDE SEQUENCE</scope>
</reference>
<gene>
    <name evidence="1" type="ORF">Tco_0840369</name>
</gene>
<organism evidence="1 2">
    <name type="scientific">Tanacetum coccineum</name>
    <dbReference type="NCBI Taxonomy" id="301880"/>
    <lineage>
        <taxon>Eukaryota</taxon>
        <taxon>Viridiplantae</taxon>
        <taxon>Streptophyta</taxon>
        <taxon>Embryophyta</taxon>
        <taxon>Tracheophyta</taxon>
        <taxon>Spermatophyta</taxon>
        <taxon>Magnoliopsida</taxon>
        <taxon>eudicotyledons</taxon>
        <taxon>Gunneridae</taxon>
        <taxon>Pentapetalae</taxon>
        <taxon>asterids</taxon>
        <taxon>campanulids</taxon>
        <taxon>Asterales</taxon>
        <taxon>Asteraceae</taxon>
        <taxon>Asteroideae</taxon>
        <taxon>Anthemideae</taxon>
        <taxon>Anthemidinae</taxon>
        <taxon>Tanacetum</taxon>
    </lineage>
</organism>
<sequence length="99" mass="10707">MVMVCSGYSRWIATLIPFSVIGSLERDLAGDSATILHSTGIMMLLCNVTTPSCTGSLSIPFYNGGSKIDMPELTSKPVLYTLRSQSLVITEVGYQGYSY</sequence>
<dbReference type="EMBL" id="BQNB010012624">
    <property type="protein sequence ID" value="GJT05907.1"/>
    <property type="molecule type" value="Genomic_DNA"/>
</dbReference>
<name>A0ABQ5AWC4_9ASTR</name>